<dbReference type="OrthoDB" id="6894286at2"/>
<accession>A0A482UCP6</accession>
<evidence type="ECO:0000313" key="1">
    <source>
        <dbReference type="EMBL" id="RYJ64421.1"/>
    </source>
</evidence>
<protein>
    <submittedName>
        <fullName evidence="1">Uncharacterized protein</fullName>
    </submittedName>
</protein>
<evidence type="ECO:0000313" key="2">
    <source>
        <dbReference type="Proteomes" id="UP000282800"/>
    </source>
</evidence>
<dbReference type="EMBL" id="RWYU02000001">
    <property type="protein sequence ID" value="RYJ64421.1"/>
    <property type="molecule type" value="Genomic_DNA"/>
</dbReference>
<proteinExistence type="predicted"/>
<name>A0A482UCP6_9PSED</name>
<gene>
    <name evidence="1" type="ORF">EJA06_003765</name>
</gene>
<comment type="caution">
    <text evidence="1">The sequence shown here is derived from an EMBL/GenBank/DDBJ whole genome shotgun (WGS) entry which is preliminary data.</text>
</comment>
<organism evidence="1 2">
    <name type="scientific">Pseudomonas songnenensis</name>
    <dbReference type="NCBI Taxonomy" id="1176259"/>
    <lineage>
        <taxon>Bacteria</taxon>
        <taxon>Pseudomonadati</taxon>
        <taxon>Pseudomonadota</taxon>
        <taxon>Gammaproteobacteria</taxon>
        <taxon>Pseudomonadales</taxon>
        <taxon>Pseudomonadaceae</taxon>
        <taxon>Pseudomonas</taxon>
    </lineage>
</organism>
<sequence>MNAANDATRSPAPGYTVTAAIASHEWCMARDQYVSHLMACRACYGTTGRYCAAGTELRWSYNHTPMFH</sequence>
<dbReference type="AlphaFoldDB" id="A0A482UCP6"/>
<reference evidence="1 2" key="1">
    <citation type="submission" date="2019-01" db="EMBL/GenBank/DDBJ databases">
        <title>High-quality draft genome of. Pseudomonas songnenensis str. L103, a full-fledged denitrifier isolated from 100 meters deep aquifer in a heavily nitrogen fertilized agricultural area.</title>
        <authorList>
            <person name="Liu M."/>
            <person name="Liu B."/>
        </authorList>
    </citation>
    <scope>NUCLEOTIDE SEQUENCE [LARGE SCALE GENOMIC DNA]</scope>
    <source>
        <strain evidence="1 2">L103</strain>
    </source>
</reference>
<dbReference type="Proteomes" id="UP000282800">
    <property type="component" value="Unassembled WGS sequence"/>
</dbReference>